<evidence type="ECO:0000313" key="6">
    <source>
        <dbReference type="Proteomes" id="UP000027318"/>
    </source>
</evidence>
<dbReference type="EMBL" id="JMSZ01000042">
    <property type="protein sequence ID" value="KDE38591.1"/>
    <property type="molecule type" value="Genomic_DNA"/>
</dbReference>
<feature type="coiled-coil region" evidence="4">
    <location>
        <begin position="258"/>
        <end position="295"/>
    </location>
</feature>
<reference evidence="5 6" key="1">
    <citation type="journal article" date="2005" name="Int. J. Syst. Evol. Microbiol.">
        <title>Nitrincola lacisaponensis gen. nov., sp. nov., a novel alkaliphilic bacterium isolated from an alkaline, saline lake.</title>
        <authorList>
            <person name="Dimitriu P.A."/>
            <person name="Shukla S.K."/>
            <person name="Conradt J."/>
            <person name="Marquez M.C."/>
            <person name="Ventosa A."/>
            <person name="Maglia A."/>
            <person name="Peyton B.M."/>
            <person name="Pinkart H.C."/>
            <person name="Mormile M.R."/>
        </authorList>
    </citation>
    <scope>NUCLEOTIDE SEQUENCE [LARGE SCALE GENOMIC DNA]</scope>
    <source>
        <strain evidence="5 6">4CA</strain>
    </source>
</reference>
<comment type="caution">
    <text evidence="5">The sequence shown here is derived from an EMBL/GenBank/DDBJ whole genome shotgun (WGS) entry which is preliminary data.</text>
</comment>
<dbReference type="InterPro" id="IPR010123">
    <property type="entry name" value="PHA_synth_III_E"/>
</dbReference>
<keyword evidence="3" id="KW-0583">PHB biosynthesis</keyword>
<protein>
    <recommendedName>
        <fullName evidence="2">Poly(3-hydroxyalkanoate) polymerase subunit PhaE</fullName>
    </recommendedName>
</protein>
<gene>
    <name evidence="5" type="ORF">ADINL_3046</name>
</gene>
<dbReference type="Pfam" id="PF09712">
    <property type="entry name" value="PHA_synth_III_E"/>
    <property type="match status" value="1"/>
</dbReference>
<dbReference type="AlphaFoldDB" id="A0A063Y1D6"/>
<dbReference type="OrthoDB" id="6115526at2"/>
<evidence type="ECO:0000256" key="4">
    <source>
        <dbReference type="SAM" id="Coils"/>
    </source>
</evidence>
<name>A0A063Y1D6_9GAMM</name>
<evidence type="ECO:0000313" key="5">
    <source>
        <dbReference type="EMBL" id="KDE38591.1"/>
    </source>
</evidence>
<dbReference type="GO" id="GO:0042619">
    <property type="term" value="P:poly-hydroxybutyrate biosynthetic process"/>
    <property type="evidence" value="ECO:0007669"/>
    <property type="project" value="UniProtKB-KW"/>
</dbReference>
<organism evidence="5 6">
    <name type="scientific">Nitrincola lacisaponensis</name>
    <dbReference type="NCBI Taxonomy" id="267850"/>
    <lineage>
        <taxon>Bacteria</taxon>
        <taxon>Pseudomonadati</taxon>
        <taxon>Pseudomonadota</taxon>
        <taxon>Gammaproteobacteria</taxon>
        <taxon>Oceanospirillales</taxon>
        <taxon>Oceanospirillaceae</taxon>
        <taxon>Nitrincola</taxon>
    </lineage>
</organism>
<comment type="pathway">
    <text evidence="1">Biopolymer metabolism; poly-(R)-3-hydroxybutanoate biosynthesis.</text>
</comment>
<dbReference type="Proteomes" id="UP000027318">
    <property type="component" value="Unassembled WGS sequence"/>
</dbReference>
<evidence type="ECO:0000256" key="1">
    <source>
        <dbReference type="ARBA" id="ARBA00004683"/>
    </source>
</evidence>
<keyword evidence="6" id="KW-1185">Reference proteome</keyword>
<accession>A0A063Y1D6</accession>
<dbReference type="RefSeq" id="WP_036549965.1">
    <property type="nucleotide sequence ID" value="NZ_JMSZ01000042.1"/>
</dbReference>
<evidence type="ECO:0000256" key="2">
    <source>
        <dbReference type="ARBA" id="ARBA00019066"/>
    </source>
</evidence>
<proteinExistence type="predicted"/>
<sequence>MTDDLQATIRRWLELFPAHTDPAEMPDWTELMQQLQQTGWKHLPQQHAELLAVMTQESIEFTRFASQLISQYQQQEQPELASFFNDFHQHINRLTDDWILKRWQLPEQMGALLRTRAFQDETWLEPPWLKGLNHLLETPSTELHHAQQKALQDMLQLLNTHQQALQHYADQYARINTQALNQLSQQIESTDQQISSLRQLHQLWVDAYEHSYAERLATEEYQLAHGRISNSMMQLRLWIQTQRNQQLKHLGIATETSLNLAFEKIHQLSKQVRQLQQQQQQTLTLQQDLNALRASLNNIQEDTP</sequence>
<keyword evidence="4" id="KW-0175">Coiled coil</keyword>
<dbReference type="UniPathway" id="UPA00917"/>
<evidence type="ECO:0000256" key="3">
    <source>
        <dbReference type="ARBA" id="ARBA00022752"/>
    </source>
</evidence>
<dbReference type="STRING" id="267850.ADINL_3046"/>